<keyword evidence="3" id="KW-0677">Repeat</keyword>
<accession>A0ABN7NQ73</accession>
<evidence type="ECO:0000256" key="1">
    <source>
        <dbReference type="ARBA" id="ARBA00022614"/>
    </source>
</evidence>
<reference evidence="4" key="1">
    <citation type="submission" date="2021-03" db="EMBL/GenBank/DDBJ databases">
        <authorList>
            <person name="Tran Van P."/>
        </authorList>
    </citation>
    <scope>NUCLEOTIDE SEQUENCE</scope>
</reference>
<keyword evidence="5" id="KW-1185">Reference proteome</keyword>
<dbReference type="Gene3D" id="3.80.10.10">
    <property type="entry name" value="Ribonuclease Inhibitor"/>
    <property type="match status" value="2"/>
</dbReference>
<dbReference type="Proteomes" id="UP001153148">
    <property type="component" value="Unassembled WGS sequence"/>
</dbReference>
<dbReference type="InterPro" id="IPR050328">
    <property type="entry name" value="Dev_Immune_Receptor"/>
</dbReference>
<name>A0ABN7NQ73_TIMPD</name>
<dbReference type="InterPro" id="IPR001611">
    <property type="entry name" value="Leu-rich_rpt"/>
</dbReference>
<evidence type="ECO:0000313" key="5">
    <source>
        <dbReference type="Proteomes" id="UP001153148"/>
    </source>
</evidence>
<gene>
    <name evidence="4" type="ORF">TPAB3V08_LOCUS3751</name>
</gene>
<dbReference type="InterPro" id="IPR032675">
    <property type="entry name" value="LRR_dom_sf"/>
</dbReference>
<keyword evidence="2" id="KW-0732">Signal</keyword>
<dbReference type="Pfam" id="PF13855">
    <property type="entry name" value="LRR_8"/>
    <property type="match status" value="1"/>
</dbReference>
<dbReference type="SUPFAM" id="SSF52058">
    <property type="entry name" value="L domain-like"/>
    <property type="match status" value="1"/>
</dbReference>
<dbReference type="PANTHER" id="PTHR24373:SF370">
    <property type="entry name" value="FISH-LIPS, ISOFORM E"/>
    <property type="match status" value="1"/>
</dbReference>
<dbReference type="InterPro" id="IPR003591">
    <property type="entry name" value="Leu-rich_rpt_typical-subtyp"/>
</dbReference>
<dbReference type="SMART" id="SM00369">
    <property type="entry name" value="LRR_TYP"/>
    <property type="match status" value="3"/>
</dbReference>
<keyword evidence="1" id="KW-0433">Leucine-rich repeat</keyword>
<comment type="caution">
    <text evidence="4">The sequence shown here is derived from an EMBL/GenBank/DDBJ whole genome shotgun (WGS) entry which is preliminary data.</text>
</comment>
<feature type="non-terminal residue" evidence="4">
    <location>
        <position position="1"/>
    </location>
</feature>
<evidence type="ECO:0000313" key="4">
    <source>
        <dbReference type="EMBL" id="CAG2056767.1"/>
    </source>
</evidence>
<dbReference type="EMBL" id="CAJPIN010004320">
    <property type="protein sequence ID" value="CAG2056767.1"/>
    <property type="molecule type" value="Genomic_DNA"/>
</dbReference>
<sequence length="209" mass="23615">DLSANLLRDNATDGLGNLSFLTDLKLSKNFLSRIPNLRWSRSHNDISVINGSPLIDLPNLATLDLSNNQELSQLCSNLLRFYKHFDGTVHFVLLESSRVDNTNLNNNRIISIEKGSFDNLGKLVELKLNRNHLSRFNKELFKHLKYLKVLKVELRGCVLTLALGESGKPFRENHPRYTQPGLNLDLPVFGSLDYCESSALDYATTKAET</sequence>
<protein>
    <recommendedName>
        <fullName evidence="6">Toll-like receptor 2</fullName>
    </recommendedName>
</protein>
<organism evidence="4 5">
    <name type="scientific">Timema podura</name>
    <name type="common">Walking stick</name>
    <dbReference type="NCBI Taxonomy" id="61482"/>
    <lineage>
        <taxon>Eukaryota</taxon>
        <taxon>Metazoa</taxon>
        <taxon>Ecdysozoa</taxon>
        <taxon>Arthropoda</taxon>
        <taxon>Hexapoda</taxon>
        <taxon>Insecta</taxon>
        <taxon>Pterygota</taxon>
        <taxon>Neoptera</taxon>
        <taxon>Polyneoptera</taxon>
        <taxon>Phasmatodea</taxon>
        <taxon>Timematodea</taxon>
        <taxon>Timematoidea</taxon>
        <taxon>Timematidae</taxon>
        <taxon>Timema</taxon>
    </lineage>
</organism>
<dbReference type="PANTHER" id="PTHR24373">
    <property type="entry name" value="SLIT RELATED LEUCINE-RICH REPEAT NEURONAL PROTEIN"/>
    <property type="match status" value="1"/>
</dbReference>
<evidence type="ECO:0000256" key="2">
    <source>
        <dbReference type="ARBA" id="ARBA00022729"/>
    </source>
</evidence>
<evidence type="ECO:0008006" key="6">
    <source>
        <dbReference type="Google" id="ProtNLM"/>
    </source>
</evidence>
<proteinExistence type="predicted"/>
<evidence type="ECO:0000256" key="3">
    <source>
        <dbReference type="ARBA" id="ARBA00022737"/>
    </source>
</evidence>